<reference evidence="1 2" key="1">
    <citation type="journal article" date="2005" name="Nucleic Acids Res.">
        <title>Genomic blueprint of Hahella chejuensis, a marine microbe producing an algicidal agent.</title>
        <authorList>
            <person name="Jeong H."/>
            <person name="Yim J.H."/>
            <person name="Lee C."/>
            <person name="Choi S.-H."/>
            <person name="Park Y.K."/>
            <person name="Yoon S.H."/>
            <person name="Hur C.-G."/>
            <person name="Kang H.-Y."/>
            <person name="Kim D."/>
            <person name="Lee H.H."/>
            <person name="Park K.H."/>
            <person name="Park S.-H."/>
            <person name="Park H.-S."/>
            <person name="Lee H.K."/>
            <person name="Oh T.K."/>
            <person name="Kim J.F."/>
        </authorList>
    </citation>
    <scope>NUCLEOTIDE SEQUENCE [LARGE SCALE GENOMIC DNA]</scope>
    <source>
        <strain evidence="1 2">KCTC 2396</strain>
    </source>
</reference>
<dbReference type="OrthoDB" id="9900901at2"/>
<accession>Q2SGC2</accession>
<dbReference type="Proteomes" id="UP000000238">
    <property type="component" value="Chromosome"/>
</dbReference>
<gene>
    <name evidence="1" type="ordered locus">HCH_03560</name>
</gene>
<dbReference type="HOGENOM" id="CLU_2117588_0_0_6"/>
<sequence>MRQTGLLSALIISTVVWSTEPSKVEANRAYSLSAPANVRDSPPSTFLYILGDKKGSVAKDDSVVVKEVKKINTLTGTQYWINVEQAEPGAANDKSGWVYIGKDGGESILMEERQ</sequence>
<keyword evidence="2" id="KW-1185">Reference proteome</keyword>
<evidence type="ECO:0000313" key="1">
    <source>
        <dbReference type="EMBL" id="ABC30302.1"/>
    </source>
</evidence>
<protein>
    <submittedName>
        <fullName evidence="1">Uncharacterized protein</fullName>
    </submittedName>
</protein>
<dbReference type="AlphaFoldDB" id="Q2SGC2"/>
<evidence type="ECO:0000313" key="2">
    <source>
        <dbReference type="Proteomes" id="UP000000238"/>
    </source>
</evidence>
<organism evidence="1 2">
    <name type="scientific">Hahella chejuensis (strain KCTC 2396)</name>
    <dbReference type="NCBI Taxonomy" id="349521"/>
    <lineage>
        <taxon>Bacteria</taxon>
        <taxon>Pseudomonadati</taxon>
        <taxon>Pseudomonadota</taxon>
        <taxon>Gammaproteobacteria</taxon>
        <taxon>Oceanospirillales</taxon>
        <taxon>Hahellaceae</taxon>
        <taxon>Hahella</taxon>
    </lineage>
</organism>
<dbReference type="STRING" id="349521.HCH_03560"/>
<dbReference type="EMBL" id="CP000155">
    <property type="protein sequence ID" value="ABC30302.1"/>
    <property type="molecule type" value="Genomic_DNA"/>
</dbReference>
<dbReference type="KEGG" id="hch:HCH_03560"/>
<dbReference type="RefSeq" id="WP_011397370.1">
    <property type="nucleotide sequence ID" value="NC_007645.1"/>
</dbReference>
<name>Q2SGC2_HAHCH</name>
<proteinExistence type="predicted"/>